<evidence type="ECO:0000256" key="12">
    <source>
        <dbReference type="ARBA" id="ARBA00022833"/>
    </source>
</evidence>
<dbReference type="SMART" id="SM00647">
    <property type="entry name" value="IBR"/>
    <property type="match status" value="2"/>
</dbReference>
<dbReference type="Pfam" id="PF01485">
    <property type="entry name" value="IBR"/>
    <property type="match status" value="2"/>
</dbReference>
<dbReference type="GO" id="GO:0008270">
    <property type="term" value="F:zinc ion binding"/>
    <property type="evidence" value="ECO:0007669"/>
    <property type="project" value="UniProtKB-KW"/>
</dbReference>
<keyword evidence="12" id="KW-0862">Zinc</keyword>
<comment type="caution">
    <text evidence="16">The sequence shown here is derived from an EMBL/GenBank/DDBJ whole genome shotgun (WGS) entry which is preliminary data.</text>
</comment>
<evidence type="ECO:0000256" key="4">
    <source>
        <dbReference type="ARBA" id="ARBA00004906"/>
    </source>
</evidence>
<dbReference type="PROSITE" id="PS00518">
    <property type="entry name" value="ZF_RING_1"/>
    <property type="match status" value="1"/>
</dbReference>
<comment type="similarity">
    <text evidence="5">Belongs to the RBR family. Ariadne subfamily.</text>
</comment>
<evidence type="ECO:0000259" key="14">
    <source>
        <dbReference type="PROSITE" id="PS50089"/>
    </source>
</evidence>
<dbReference type="Proteomes" id="UP001457282">
    <property type="component" value="Unassembled WGS sequence"/>
</dbReference>
<evidence type="ECO:0000259" key="15">
    <source>
        <dbReference type="PROSITE" id="PS51873"/>
    </source>
</evidence>
<keyword evidence="8" id="KW-0479">Metal-binding</keyword>
<dbReference type="InterPro" id="IPR018957">
    <property type="entry name" value="Znf_C3HC4_RING-type"/>
</dbReference>
<evidence type="ECO:0000256" key="6">
    <source>
        <dbReference type="ARBA" id="ARBA00012251"/>
    </source>
</evidence>
<keyword evidence="7" id="KW-0808">Transferase</keyword>
<comment type="pathway">
    <text evidence="4">Protein modification; protein ubiquitination.</text>
</comment>
<evidence type="ECO:0000256" key="1">
    <source>
        <dbReference type="ARBA" id="ARBA00001798"/>
    </source>
</evidence>
<dbReference type="InterPro" id="IPR031127">
    <property type="entry name" value="E3_UB_ligase_RBR"/>
</dbReference>
<organism evidence="16 17">
    <name type="scientific">Rubus argutus</name>
    <name type="common">Southern blackberry</name>
    <dbReference type="NCBI Taxonomy" id="59490"/>
    <lineage>
        <taxon>Eukaryota</taxon>
        <taxon>Viridiplantae</taxon>
        <taxon>Streptophyta</taxon>
        <taxon>Embryophyta</taxon>
        <taxon>Tracheophyta</taxon>
        <taxon>Spermatophyta</taxon>
        <taxon>Magnoliopsida</taxon>
        <taxon>eudicotyledons</taxon>
        <taxon>Gunneridae</taxon>
        <taxon>Pentapetalae</taxon>
        <taxon>rosids</taxon>
        <taxon>fabids</taxon>
        <taxon>Rosales</taxon>
        <taxon>Rosaceae</taxon>
        <taxon>Rosoideae</taxon>
        <taxon>Rosoideae incertae sedis</taxon>
        <taxon>Rubus</taxon>
    </lineage>
</organism>
<dbReference type="SUPFAM" id="SSF57850">
    <property type="entry name" value="RING/U-box"/>
    <property type="match status" value="3"/>
</dbReference>
<dbReference type="EC" id="2.3.2.31" evidence="6"/>
<evidence type="ECO:0000256" key="3">
    <source>
        <dbReference type="ARBA" id="ARBA00003976"/>
    </source>
</evidence>
<feature type="domain" description="RING-type" evidence="15">
    <location>
        <begin position="1"/>
        <end position="218"/>
    </location>
</feature>
<reference evidence="16 17" key="1">
    <citation type="journal article" date="2023" name="G3 (Bethesda)">
        <title>A chromosome-length genome assembly and annotation of blackberry (Rubus argutus, cv. 'Hillquist').</title>
        <authorList>
            <person name="Bruna T."/>
            <person name="Aryal R."/>
            <person name="Dudchenko O."/>
            <person name="Sargent D.J."/>
            <person name="Mead D."/>
            <person name="Buti M."/>
            <person name="Cavallini A."/>
            <person name="Hytonen T."/>
            <person name="Andres J."/>
            <person name="Pham M."/>
            <person name="Weisz D."/>
            <person name="Mascagni F."/>
            <person name="Usai G."/>
            <person name="Natali L."/>
            <person name="Bassil N."/>
            <person name="Fernandez G.E."/>
            <person name="Lomsadze A."/>
            <person name="Armour M."/>
            <person name="Olukolu B."/>
            <person name="Poorten T."/>
            <person name="Britton C."/>
            <person name="Davik J."/>
            <person name="Ashrafi H."/>
            <person name="Aiden E.L."/>
            <person name="Borodovsky M."/>
            <person name="Worthington M."/>
        </authorList>
    </citation>
    <scope>NUCLEOTIDE SEQUENCE [LARGE SCALE GENOMIC DNA]</scope>
    <source>
        <strain evidence="16">PI 553951</strain>
    </source>
</reference>
<dbReference type="CDD" id="cd22582">
    <property type="entry name" value="BRcat_RBR_unk"/>
    <property type="match status" value="1"/>
</dbReference>
<evidence type="ECO:0000256" key="2">
    <source>
        <dbReference type="ARBA" id="ARBA00001947"/>
    </source>
</evidence>
<dbReference type="InterPro" id="IPR002867">
    <property type="entry name" value="IBR_dom"/>
</dbReference>
<dbReference type="PROSITE" id="PS51873">
    <property type="entry name" value="TRIAD"/>
    <property type="match status" value="1"/>
</dbReference>
<dbReference type="PROSITE" id="PS50089">
    <property type="entry name" value="ZF_RING_2"/>
    <property type="match status" value="1"/>
</dbReference>
<evidence type="ECO:0000313" key="17">
    <source>
        <dbReference type="Proteomes" id="UP001457282"/>
    </source>
</evidence>
<dbReference type="Pfam" id="PF00097">
    <property type="entry name" value="zf-C3HC4"/>
    <property type="match status" value="1"/>
</dbReference>
<accession>A0AAW1XXG0</accession>
<dbReference type="PANTHER" id="PTHR11685">
    <property type="entry name" value="RBR FAMILY RING FINGER AND IBR DOMAIN-CONTAINING"/>
    <property type="match status" value="1"/>
</dbReference>
<dbReference type="GO" id="GO:0016567">
    <property type="term" value="P:protein ubiquitination"/>
    <property type="evidence" value="ECO:0007669"/>
    <property type="project" value="InterPro"/>
</dbReference>
<dbReference type="EMBL" id="JBEDUW010000003">
    <property type="protein sequence ID" value="KAK9940217.1"/>
    <property type="molecule type" value="Genomic_DNA"/>
</dbReference>
<protein>
    <recommendedName>
        <fullName evidence="6">RBR-type E3 ubiquitin transferase</fullName>
        <ecNumber evidence="6">2.3.2.31</ecNumber>
    </recommendedName>
</protein>
<gene>
    <name evidence="16" type="ORF">M0R45_016888</name>
</gene>
<dbReference type="CDD" id="cd22584">
    <property type="entry name" value="Rcat_RBR_unk"/>
    <property type="match status" value="1"/>
</dbReference>
<keyword evidence="11" id="KW-0833">Ubl conjugation pathway</keyword>
<evidence type="ECO:0000256" key="7">
    <source>
        <dbReference type="ARBA" id="ARBA00022679"/>
    </source>
</evidence>
<dbReference type="FunFam" id="3.30.40.10:FF:000230">
    <property type="entry name" value="RBR-type E3 ubiquitin transferase"/>
    <property type="match status" value="1"/>
</dbReference>
<evidence type="ECO:0000256" key="11">
    <source>
        <dbReference type="ARBA" id="ARBA00022786"/>
    </source>
</evidence>
<sequence length="236" mass="27342">METCAICFEEIDVARMFSIDGCLHRYCISCMKQHVEVKLLSGIVAQCPHEDCKSEVNIDSYEQFLAPNLVAVMSQRIKESSTPVTEKVYCPYPKCSTLMSKKEVFEYTKTSYVGAGRSGARKCMKCHYYFCINCMVPWHYKMSCEEYKKSHPYPPKEDQLLNSLATTKKWRNCEKCNHMVELVEGCYHITCRCGYEFCYTCGAEWKNKKPTCSCPIWDERNIIHEQPGEVQAIIDE</sequence>
<evidence type="ECO:0000313" key="16">
    <source>
        <dbReference type="EMBL" id="KAK9940217.1"/>
    </source>
</evidence>
<dbReference type="InterPro" id="IPR001841">
    <property type="entry name" value="Znf_RING"/>
</dbReference>
<comment type="catalytic activity">
    <reaction evidence="1">
        <text>[E2 ubiquitin-conjugating enzyme]-S-ubiquitinyl-L-cysteine + [acceptor protein]-L-lysine = [E2 ubiquitin-conjugating enzyme]-L-cysteine + [acceptor protein]-N(6)-ubiquitinyl-L-lysine.</text>
        <dbReference type="EC" id="2.3.2.31"/>
    </reaction>
</comment>
<keyword evidence="10 13" id="KW-0863">Zinc-finger</keyword>
<evidence type="ECO:0000256" key="13">
    <source>
        <dbReference type="PROSITE-ProRule" id="PRU00175"/>
    </source>
</evidence>
<dbReference type="Gene3D" id="1.20.120.1750">
    <property type="match status" value="1"/>
</dbReference>
<evidence type="ECO:0000256" key="9">
    <source>
        <dbReference type="ARBA" id="ARBA00022737"/>
    </source>
</evidence>
<dbReference type="AlphaFoldDB" id="A0AAW1XXG0"/>
<evidence type="ECO:0000256" key="8">
    <source>
        <dbReference type="ARBA" id="ARBA00022723"/>
    </source>
</evidence>
<feature type="domain" description="RING-type" evidence="14">
    <location>
        <begin position="4"/>
        <end position="48"/>
    </location>
</feature>
<evidence type="ECO:0000256" key="10">
    <source>
        <dbReference type="ARBA" id="ARBA00022771"/>
    </source>
</evidence>
<proteinExistence type="inferred from homology"/>
<dbReference type="Gene3D" id="3.30.40.10">
    <property type="entry name" value="Zinc/RING finger domain, C3HC4 (zinc finger)"/>
    <property type="match status" value="1"/>
</dbReference>
<evidence type="ECO:0000256" key="5">
    <source>
        <dbReference type="ARBA" id="ARBA00005884"/>
    </source>
</evidence>
<name>A0AAW1XXG0_RUBAR</name>
<dbReference type="FunFam" id="1.20.120.1750:FF:000019">
    <property type="entry name" value="RBR-type E3 ubiquitin transferase"/>
    <property type="match status" value="1"/>
</dbReference>
<dbReference type="GO" id="GO:0061630">
    <property type="term" value="F:ubiquitin protein ligase activity"/>
    <property type="evidence" value="ECO:0007669"/>
    <property type="project" value="UniProtKB-EC"/>
</dbReference>
<keyword evidence="17" id="KW-1185">Reference proteome</keyword>
<dbReference type="InterPro" id="IPR017907">
    <property type="entry name" value="Znf_RING_CS"/>
</dbReference>
<comment type="cofactor">
    <cofactor evidence="2">
        <name>Zn(2+)</name>
        <dbReference type="ChEBI" id="CHEBI:29105"/>
    </cofactor>
</comment>
<comment type="function">
    <text evidence="3">Might act as an E3 ubiquitin-protein ligase, or as part of E3 complex, which accepts ubiquitin from specific E2 ubiquitin-conjugating enzymes and then transfers it to substrates.</text>
</comment>
<dbReference type="InterPro" id="IPR044066">
    <property type="entry name" value="TRIAD_supradom"/>
</dbReference>
<keyword evidence="9" id="KW-0677">Repeat</keyword>
<dbReference type="InterPro" id="IPR013083">
    <property type="entry name" value="Znf_RING/FYVE/PHD"/>
</dbReference>